<dbReference type="EMBL" id="GBYB01003486">
    <property type="protein sequence ID" value="JAG73253.1"/>
    <property type="molecule type" value="Transcribed_RNA"/>
</dbReference>
<proteinExistence type="predicted"/>
<dbReference type="AlphaFoldDB" id="A0A0C9R9M0"/>
<sequence>VESPRSKCNRYFIPRNISEQLNISSIFIAGRASRRGIIRNNQFVLHHLREISLSRMSILKNIFHFVKKKPLIINSVIYGSFYTSAEFLQQTYKQQELKRENLLPSRRLTVAENETPLVVIGSRRNIEVDSNKIGENLEENGYNWSVLRRYIVYGYFLAGPILHGCDGFN</sequence>
<name>A0A0C9R9M0_9HYME</name>
<reference evidence="1" key="1">
    <citation type="submission" date="2015-01" db="EMBL/GenBank/DDBJ databases">
        <title>Transcriptome Assembly of Fopius arisanus.</title>
        <authorList>
            <person name="Geib S."/>
        </authorList>
    </citation>
    <scope>NUCLEOTIDE SEQUENCE</scope>
</reference>
<evidence type="ECO:0000313" key="1">
    <source>
        <dbReference type="EMBL" id="JAG73253.1"/>
    </source>
</evidence>
<accession>A0A0C9R9M0</accession>
<protein>
    <submittedName>
        <fullName evidence="1">Mpv17l_1 protein</fullName>
    </submittedName>
</protein>
<organism evidence="1">
    <name type="scientific">Fopius arisanus</name>
    <dbReference type="NCBI Taxonomy" id="64838"/>
    <lineage>
        <taxon>Eukaryota</taxon>
        <taxon>Metazoa</taxon>
        <taxon>Ecdysozoa</taxon>
        <taxon>Arthropoda</taxon>
        <taxon>Hexapoda</taxon>
        <taxon>Insecta</taxon>
        <taxon>Pterygota</taxon>
        <taxon>Neoptera</taxon>
        <taxon>Endopterygota</taxon>
        <taxon>Hymenoptera</taxon>
        <taxon>Apocrita</taxon>
        <taxon>Ichneumonoidea</taxon>
        <taxon>Braconidae</taxon>
        <taxon>Opiinae</taxon>
        <taxon>Fopius</taxon>
    </lineage>
</organism>
<feature type="non-terminal residue" evidence="1">
    <location>
        <position position="1"/>
    </location>
</feature>
<gene>
    <name evidence="1" type="primary">mpv17l_1</name>
    <name evidence="1" type="ORF">g.50820</name>
</gene>